<protein>
    <submittedName>
        <fullName evidence="1">DUF3247 family protein</fullName>
    </submittedName>
</protein>
<comment type="caution">
    <text evidence="1">The sequence shown here is derived from an EMBL/GenBank/DDBJ whole genome shotgun (WGS) entry which is preliminary data.</text>
</comment>
<evidence type="ECO:0000313" key="2">
    <source>
        <dbReference type="Proteomes" id="UP000308707"/>
    </source>
</evidence>
<name>A0A4U5JTG7_9GAMM</name>
<organism evidence="1 2">
    <name type="scientific">Luteimonas gilva</name>
    <dbReference type="NCBI Taxonomy" id="2572684"/>
    <lineage>
        <taxon>Bacteria</taxon>
        <taxon>Pseudomonadati</taxon>
        <taxon>Pseudomonadota</taxon>
        <taxon>Gammaproteobacteria</taxon>
        <taxon>Lysobacterales</taxon>
        <taxon>Lysobacteraceae</taxon>
        <taxon>Luteimonas</taxon>
    </lineage>
</organism>
<accession>A0A4U5JTG7</accession>
<dbReference type="InterPro" id="IPR021649">
    <property type="entry name" value="DUF3247"/>
</dbReference>
<sequence>MGKFADCVYTDQADIALLESRAEQLPDEAKVELVLIDGSKLRGVVSTRPVVQIFEDGEGEEGVNAQVRIDDARDPELSHYLWLDEILEVHQNGSA</sequence>
<keyword evidence="2" id="KW-1185">Reference proteome</keyword>
<dbReference type="AlphaFoldDB" id="A0A4U5JTG7"/>
<dbReference type="Proteomes" id="UP000308707">
    <property type="component" value="Unassembled WGS sequence"/>
</dbReference>
<dbReference type="OrthoDB" id="5958099at2"/>
<gene>
    <name evidence="1" type="ORF">FCE95_02020</name>
</gene>
<proteinExistence type="predicted"/>
<dbReference type="RefSeq" id="WP_137265324.1">
    <property type="nucleotide sequence ID" value="NZ_SZUA01000001.1"/>
</dbReference>
<evidence type="ECO:0000313" key="1">
    <source>
        <dbReference type="EMBL" id="TKR33114.1"/>
    </source>
</evidence>
<reference evidence="1 2" key="1">
    <citation type="submission" date="2019-04" db="EMBL/GenBank/DDBJ databases">
        <title>Reference strain of H23.</title>
        <authorList>
            <person name="Luo X."/>
        </authorList>
    </citation>
    <scope>NUCLEOTIDE SEQUENCE [LARGE SCALE GENOMIC DNA]</scope>
    <source>
        <strain evidence="1 2">H23</strain>
    </source>
</reference>
<dbReference type="Gene3D" id="2.30.30.720">
    <property type="entry name" value="Protein of unknown function (DUF3247)"/>
    <property type="match status" value="1"/>
</dbReference>
<dbReference type="Pfam" id="PF11607">
    <property type="entry name" value="DUF3247"/>
    <property type="match status" value="1"/>
</dbReference>
<dbReference type="EMBL" id="SZUA01000001">
    <property type="protein sequence ID" value="TKR33114.1"/>
    <property type="molecule type" value="Genomic_DNA"/>
</dbReference>